<dbReference type="Proteomes" id="UP001311915">
    <property type="component" value="Unassembled WGS sequence"/>
</dbReference>
<name>A0AAV9KAA0_9SOLN</name>
<sequence>MSNQLDNTHIPTSSISNITDLSLIIIEAATIEDAIDNATKRVNEEIASALGDGQSGIANNFEVHLEMFDTLIDTNLLLAGTNFFMRDEHSGHADQVFDESSHQIEDSIHEFDMDFDLVADNLVVLQIPLQAIFFSHEILISDFDEPIGVDGYVSLIPYDEVPAIAKFFPFVFNQSSLANFGDLAMCENVTYGLPTCHWFDTGSMFLYSFHSCSGLRSMFISYLQ</sequence>
<accession>A0AAV9KAA0</accession>
<gene>
    <name evidence="1" type="ORF">R3W88_004326</name>
</gene>
<reference evidence="1 2" key="1">
    <citation type="submission" date="2023-10" db="EMBL/GenBank/DDBJ databases">
        <title>Genome-Wide Identification Analysis in wild type Solanum Pinnatisectum Reveals Some Genes Defensing Phytophthora Infestans.</title>
        <authorList>
            <person name="Sun C."/>
        </authorList>
    </citation>
    <scope>NUCLEOTIDE SEQUENCE [LARGE SCALE GENOMIC DNA]</scope>
    <source>
        <strain evidence="1">LQN</strain>
        <tissue evidence="1">Leaf</tissue>
    </source>
</reference>
<comment type="caution">
    <text evidence="1">The sequence shown here is derived from an EMBL/GenBank/DDBJ whole genome shotgun (WGS) entry which is preliminary data.</text>
</comment>
<protein>
    <submittedName>
        <fullName evidence="1">Uncharacterized protein</fullName>
    </submittedName>
</protein>
<organism evidence="1 2">
    <name type="scientific">Solanum pinnatisectum</name>
    <name type="common">tansyleaf nightshade</name>
    <dbReference type="NCBI Taxonomy" id="50273"/>
    <lineage>
        <taxon>Eukaryota</taxon>
        <taxon>Viridiplantae</taxon>
        <taxon>Streptophyta</taxon>
        <taxon>Embryophyta</taxon>
        <taxon>Tracheophyta</taxon>
        <taxon>Spermatophyta</taxon>
        <taxon>Magnoliopsida</taxon>
        <taxon>eudicotyledons</taxon>
        <taxon>Gunneridae</taxon>
        <taxon>Pentapetalae</taxon>
        <taxon>asterids</taxon>
        <taxon>lamiids</taxon>
        <taxon>Solanales</taxon>
        <taxon>Solanaceae</taxon>
        <taxon>Solanoideae</taxon>
        <taxon>Solaneae</taxon>
        <taxon>Solanum</taxon>
    </lineage>
</organism>
<evidence type="ECO:0000313" key="1">
    <source>
        <dbReference type="EMBL" id="KAK4709813.1"/>
    </source>
</evidence>
<dbReference type="EMBL" id="JAWPEI010000011">
    <property type="protein sequence ID" value="KAK4709813.1"/>
    <property type="molecule type" value="Genomic_DNA"/>
</dbReference>
<dbReference type="AlphaFoldDB" id="A0AAV9KAA0"/>
<evidence type="ECO:0000313" key="2">
    <source>
        <dbReference type="Proteomes" id="UP001311915"/>
    </source>
</evidence>
<keyword evidence="2" id="KW-1185">Reference proteome</keyword>
<proteinExistence type="predicted"/>